<gene>
    <name evidence="2" type="ORF">CKO40_09770</name>
</gene>
<evidence type="ECO:0000313" key="2">
    <source>
        <dbReference type="EMBL" id="MBK1704818.1"/>
    </source>
</evidence>
<feature type="region of interest" description="Disordered" evidence="1">
    <location>
        <begin position="1"/>
        <end position="23"/>
    </location>
</feature>
<keyword evidence="3" id="KW-1185">Reference proteome</keyword>
<dbReference type="RefSeq" id="WP_200346032.1">
    <property type="nucleotide sequence ID" value="NZ_NRSJ01000015.1"/>
</dbReference>
<comment type="caution">
    <text evidence="2">The sequence shown here is derived from an EMBL/GenBank/DDBJ whole genome shotgun (WGS) entry which is preliminary data.</text>
</comment>
<evidence type="ECO:0000256" key="1">
    <source>
        <dbReference type="SAM" id="MobiDB-lite"/>
    </source>
</evidence>
<accession>A0AAJ0U483</accession>
<organism evidence="2 3">
    <name type="scientific">Halochromatium glycolicum</name>
    <dbReference type="NCBI Taxonomy" id="85075"/>
    <lineage>
        <taxon>Bacteria</taxon>
        <taxon>Pseudomonadati</taxon>
        <taxon>Pseudomonadota</taxon>
        <taxon>Gammaproteobacteria</taxon>
        <taxon>Chromatiales</taxon>
        <taxon>Chromatiaceae</taxon>
        <taxon>Halochromatium</taxon>
    </lineage>
</organism>
<dbReference type="EMBL" id="NRSJ01000015">
    <property type="protein sequence ID" value="MBK1704818.1"/>
    <property type="molecule type" value="Genomic_DNA"/>
</dbReference>
<reference evidence="2" key="2">
    <citation type="journal article" date="2020" name="Microorganisms">
        <title>Osmotic Adaptation and Compatible Solute Biosynthesis of Phototrophic Bacteria as Revealed from Genome Analyses.</title>
        <authorList>
            <person name="Imhoff J.F."/>
            <person name="Rahn T."/>
            <person name="Kunzel S."/>
            <person name="Keller A."/>
            <person name="Neulinger S.C."/>
        </authorList>
    </citation>
    <scope>NUCLEOTIDE SEQUENCE</scope>
    <source>
        <strain evidence="2">DSM 11080</strain>
    </source>
</reference>
<feature type="non-terminal residue" evidence="2">
    <location>
        <position position="1"/>
    </location>
</feature>
<protein>
    <submittedName>
        <fullName evidence="2">Uncharacterized protein</fullName>
    </submittedName>
</protein>
<dbReference type="Proteomes" id="UP001296776">
    <property type="component" value="Unassembled WGS sequence"/>
</dbReference>
<dbReference type="AlphaFoldDB" id="A0AAJ0U483"/>
<name>A0AAJ0U483_9GAMM</name>
<evidence type="ECO:0000313" key="3">
    <source>
        <dbReference type="Proteomes" id="UP001296776"/>
    </source>
</evidence>
<reference evidence="2" key="1">
    <citation type="submission" date="2017-08" db="EMBL/GenBank/DDBJ databases">
        <authorList>
            <person name="Imhoff J.F."/>
            <person name="Rahn T."/>
            <person name="Kuenzel S."/>
            <person name="Neulinger S.C."/>
        </authorList>
    </citation>
    <scope>NUCLEOTIDE SEQUENCE</scope>
    <source>
        <strain evidence="2">DSM 11080</strain>
    </source>
</reference>
<sequence>AEAGADRLGTANGTGWASRSRPEHEGWTDEYAVQVPAALHQDLRAARRWLDGLIAERRRAPAVILLAHPSSETLEAWNRLVELLGLMRDSRRA</sequence>
<proteinExistence type="predicted"/>